<gene>
    <name evidence="1" type="ORF">PTIM40_210</name>
</gene>
<dbReference type="GeneID" id="26516740"/>
<accession>A0A0C5AE48</accession>
<organism evidence="1 2">
    <name type="scientific">Cyanophage P-TIM40</name>
    <dbReference type="NCBI Taxonomy" id="1589733"/>
    <lineage>
        <taxon>Viruses</taxon>
        <taxon>Duplodnaviria</taxon>
        <taxon>Heunggongvirae</taxon>
        <taxon>Uroviricota</taxon>
        <taxon>Caudoviricetes</taxon>
        <taxon>Pantevenvirales</taxon>
        <taxon>Kyanoviridae</taxon>
        <taxon>Libanvirus</taxon>
        <taxon>Libanvirus ptim40</taxon>
    </lineage>
</organism>
<reference evidence="1 2" key="1">
    <citation type="submission" date="2014-11" db="EMBL/GenBank/DDBJ databases">
        <authorList>
            <person name="Fedida A."/>
            <person name="Lindell D."/>
        </authorList>
    </citation>
    <scope>NUCLEOTIDE SEQUENCE [LARGE SCALE GENOMIC DNA]</scope>
</reference>
<evidence type="ECO:0000313" key="1">
    <source>
        <dbReference type="EMBL" id="AJK27622.1"/>
    </source>
</evidence>
<dbReference type="Proteomes" id="UP000032135">
    <property type="component" value="Segment"/>
</dbReference>
<dbReference type="EMBL" id="KP211958">
    <property type="protein sequence ID" value="AJK27622.1"/>
    <property type="molecule type" value="Genomic_DNA"/>
</dbReference>
<dbReference type="KEGG" id="vg:26516740"/>
<sequence length="32" mass="3527">MRFAGITLIVTLILVSMAIWESGIINGRIPIQ</sequence>
<keyword evidence="2" id="KW-1185">Reference proteome</keyword>
<dbReference type="RefSeq" id="YP_009188283.1">
    <property type="nucleotide sequence ID" value="NC_028663.1"/>
</dbReference>
<proteinExistence type="predicted"/>
<name>A0A0C5AE48_9CAUD</name>
<evidence type="ECO:0000313" key="2">
    <source>
        <dbReference type="Proteomes" id="UP000032135"/>
    </source>
</evidence>
<protein>
    <submittedName>
        <fullName evidence="1">Uncharacterized protein</fullName>
    </submittedName>
</protein>